<dbReference type="GO" id="GO:0009403">
    <property type="term" value="P:toxin biosynthetic process"/>
    <property type="evidence" value="ECO:0007669"/>
    <property type="project" value="InterPro"/>
</dbReference>
<protein>
    <submittedName>
        <fullName evidence="7">Membrane protein required for colicin V production</fullName>
    </submittedName>
</protein>
<feature type="transmembrane region" description="Helical" evidence="5">
    <location>
        <begin position="70"/>
        <end position="89"/>
    </location>
</feature>
<feature type="transmembrane region" description="Helical" evidence="5">
    <location>
        <begin position="31"/>
        <end position="50"/>
    </location>
</feature>
<evidence type="ECO:0000256" key="4">
    <source>
        <dbReference type="ARBA" id="ARBA00023136"/>
    </source>
</evidence>
<keyword evidence="3 5" id="KW-1133">Transmembrane helix</keyword>
<evidence type="ECO:0000256" key="5">
    <source>
        <dbReference type="SAM" id="Phobius"/>
    </source>
</evidence>
<feature type="transmembrane region" description="Helical" evidence="5">
    <location>
        <begin position="109"/>
        <end position="130"/>
    </location>
</feature>
<comment type="caution">
    <text evidence="7">The sequence shown here is derived from an EMBL/GenBank/DDBJ whole genome shotgun (WGS) entry which is preliminary data.</text>
</comment>
<keyword evidence="9" id="KW-1185">Reference proteome</keyword>
<accession>A0A1M6PWV9</accession>
<gene>
    <name evidence="6" type="ORF">SAMN04487891_101350</name>
    <name evidence="7" type="ORF">SAMN05216293_0354</name>
</gene>
<dbReference type="Proteomes" id="UP000198940">
    <property type="component" value="Unassembled WGS sequence"/>
</dbReference>
<name>A0A1M6PWV9_9FLAO</name>
<dbReference type="EMBL" id="FRAT01000001">
    <property type="protein sequence ID" value="SHK12401.1"/>
    <property type="molecule type" value="Genomic_DNA"/>
</dbReference>
<dbReference type="GO" id="GO:0016020">
    <property type="term" value="C:membrane"/>
    <property type="evidence" value="ECO:0007669"/>
    <property type="project" value="UniProtKB-SubCell"/>
</dbReference>
<dbReference type="PANTHER" id="PTHR37306:SF1">
    <property type="entry name" value="COLICIN V PRODUCTION PROTEIN"/>
    <property type="match status" value="1"/>
</dbReference>
<dbReference type="STRING" id="1055723.SAMN05216293_0354"/>
<keyword evidence="2 5" id="KW-0812">Transmembrane</keyword>
<proteinExistence type="predicted"/>
<keyword evidence="4 5" id="KW-0472">Membrane</keyword>
<dbReference type="EMBL" id="FOKU01000001">
    <property type="protein sequence ID" value="SFB68202.1"/>
    <property type="molecule type" value="Genomic_DNA"/>
</dbReference>
<evidence type="ECO:0000313" key="6">
    <source>
        <dbReference type="EMBL" id="SFB68202.1"/>
    </source>
</evidence>
<dbReference type="AlphaFoldDB" id="A0A1M6PWV9"/>
<dbReference type="Proteomes" id="UP000184031">
    <property type="component" value="Unassembled WGS sequence"/>
</dbReference>
<organism evidence="7 8">
    <name type="scientific">Flagellimonas taeanensis</name>
    <dbReference type="NCBI Taxonomy" id="1005926"/>
    <lineage>
        <taxon>Bacteria</taxon>
        <taxon>Pseudomonadati</taxon>
        <taxon>Bacteroidota</taxon>
        <taxon>Flavobacteriia</taxon>
        <taxon>Flavobacteriales</taxon>
        <taxon>Flavobacteriaceae</taxon>
        <taxon>Flagellimonas</taxon>
    </lineage>
</organism>
<dbReference type="PANTHER" id="PTHR37306">
    <property type="entry name" value="COLICIN V PRODUCTION PROTEIN"/>
    <property type="match status" value="1"/>
</dbReference>
<dbReference type="InterPro" id="IPR003825">
    <property type="entry name" value="Colicin-V_CvpA"/>
</dbReference>
<reference evidence="7 8" key="1">
    <citation type="submission" date="2016-11" db="EMBL/GenBank/DDBJ databases">
        <authorList>
            <person name="Varghese N."/>
            <person name="Submissions S."/>
        </authorList>
    </citation>
    <scope>NUCLEOTIDE SEQUENCE [LARGE SCALE GENOMIC DNA]</scope>
    <source>
        <strain evidence="7 8">CGMCC 1.12174</strain>
        <strain evidence="6 9">DSM 26351</strain>
    </source>
</reference>
<evidence type="ECO:0000313" key="7">
    <source>
        <dbReference type="EMBL" id="SHK12401.1"/>
    </source>
</evidence>
<evidence type="ECO:0000256" key="2">
    <source>
        <dbReference type="ARBA" id="ARBA00022692"/>
    </source>
</evidence>
<dbReference type="Pfam" id="PF02674">
    <property type="entry name" value="Colicin_V"/>
    <property type="match status" value="1"/>
</dbReference>
<evidence type="ECO:0000313" key="9">
    <source>
        <dbReference type="Proteomes" id="UP000198940"/>
    </source>
</evidence>
<evidence type="ECO:0000313" key="8">
    <source>
        <dbReference type="Proteomes" id="UP000184031"/>
    </source>
</evidence>
<evidence type="ECO:0000256" key="1">
    <source>
        <dbReference type="ARBA" id="ARBA00004141"/>
    </source>
</evidence>
<evidence type="ECO:0000256" key="3">
    <source>
        <dbReference type="ARBA" id="ARBA00022989"/>
    </source>
</evidence>
<comment type="subcellular location">
    <subcellularLocation>
        <location evidence="1">Membrane</location>
        <topology evidence="1">Multi-pass membrane protein</topology>
    </subcellularLocation>
</comment>
<sequence length="184" mass="20381">MLSLLRSDMSFLDIIIGILLVWGLYKGLRNGLFVEVASLVALIAGIYGAIHFSHITGEYLAQQFDWSEQYLKLAAFLITFFAIIVVVNLAGKFLTKIADFAMLGLLNKIAGAIFGMLKVAVILGALLIFFERFAAPLGLINEETKQESIFYEPIKEIGALVFSYVLDDEEKDPEVPAEPQTETI</sequence>
<feature type="transmembrane region" description="Helical" evidence="5">
    <location>
        <begin position="9"/>
        <end position="25"/>
    </location>
</feature>